<comment type="caution">
    <text evidence="7">The sequence shown here is derived from an EMBL/GenBank/DDBJ whole genome shotgun (WGS) entry which is preliminary data.</text>
</comment>
<keyword evidence="8" id="KW-1185">Reference proteome</keyword>
<dbReference type="PANTHER" id="PTHR19432">
    <property type="entry name" value="SUGAR TRANSPORTER"/>
    <property type="match status" value="1"/>
</dbReference>
<keyword evidence="4 6" id="KW-1133">Transmembrane helix</keyword>
<feature type="transmembrane region" description="Helical" evidence="6">
    <location>
        <begin position="429"/>
        <end position="456"/>
    </location>
</feature>
<feature type="transmembrane region" description="Helical" evidence="6">
    <location>
        <begin position="47"/>
        <end position="68"/>
    </location>
</feature>
<feature type="transmembrane region" description="Helical" evidence="6">
    <location>
        <begin position="7"/>
        <end position="27"/>
    </location>
</feature>
<feature type="transmembrane region" description="Helical" evidence="6">
    <location>
        <begin position="242"/>
        <end position="262"/>
    </location>
</feature>
<sequence length="539" mass="59596">MEKRKLGFWEIWNMSFGFLGIQMGFALQNANVSRIFQTLGAEIDDIPALWVAAPLTGLIVQPIIGYFSDRTWTKLGRRKPYFLVGALLASVALFIMPNSPVLWFAAGMLWILDASINISMEPFRAFVGDVLPDRQRTSGFAMQSFFIGLGAYVASKLPNILTHYDVSNTAPAGEIPDSVKYSFYIGGAAFIISVLWTIFTTKEYSPEQLAAFEKSEEEKHGGKYSEEERPPSWFQANGSRHLLIGSVALAIGLAFSYIIYEYGLKKDLYVLSLGLIGLGGVALIFSGMFQKSGKYRNGFVTIMNDFQFMPKVMKQLAWVQFFSWFALFSMWIYTTGAVTEHIFKTTDTTSVAYNTGANLVGEMFANYNLVAAIAAFLLPLIAKRTSRKFTHFLALAAGGAGLASIYFLGEWGIFNNEIFSFGTPGTWHHFTFFMYDFSMIGVGIAWASILSVPYAMLSGALPASKMGYYMGVFNFFVVIPQLVAASILGFLVSQFFHNEPVYALLIGGASMVMAGVMALAVNDNAKITINQSNTINQKI</sequence>
<dbReference type="EMBL" id="JBBYHR010000005">
    <property type="protein sequence ID" value="MEL1244885.1"/>
    <property type="molecule type" value="Genomic_DNA"/>
</dbReference>
<name>A0ABU9HY95_9FLAO</name>
<keyword evidence="3 6" id="KW-0812">Transmembrane</keyword>
<dbReference type="Proteomes" id="UP001464555">
    <property type="component" value="Unassembled WGS sequence"/>
</dbReference>
<evidence type="ECO:0000256" key="5">
    <source>
        <dbReference type="ARBA" id="ARBA00023136"/>
    </source>
</evidence>
<organism evidence="7 8">
    <name type="scientific">Flavobacterium arundinis</name>
    <dbReference type="NCBI Taxonomy" id="3139143"/>
    <lineage>
        <taxon>Bacteria</taxon>
        <taxon>Pseudomonadati</taxon>
        <taxon>Bacteroidota</taxon>
        <taxon>Flavobacteriia</taxon>
        <taxon>Flavobacteriales</taxon>
        <taxon>Flavobacteriaceae</taxon>
        <taxon>Flavobacterium</taxon>
    </lineage>
</organism>
<accession>A0ABU9HY95</accession>
<dbReference type="RefSeq" id="WP_341697198.1">
    <property type="nucleotide sequence ID" value="NZ_JBBYHR010000005.1"/>
</dbReference>
<feature type="transmembrane region" description="Helical" evidence="6">
    <location>
        <begin position="389"/>
        <end position="409"/>
    </location>
</feature>
<comment type="subcellular location">
    <subcellularLocation>
        <location evidence="1">Membrane</location>
        <topology evidence="1">Multi-pass membrane protein</topology>
    </subcellularLocation>
</comment>
<evidence type="ECO:0000313" key="8">
    <source>
        <dbReference type="Proteomes" id="UP001464555"/>
    </source>
</evidence>
<gene>
    <name evidence="7" type="ORF">AAEO56_11475</name>
</gene>
<evidence type="ECO:0000256" key="1">
    <source>
        <dbReference type="ARBA" id="ARBA00004141"/>
    </source>
</evidence>
<feature type="transmembrane region" description="Helical" evidence="6">
    <location>
        <begin position="502"/>
        <end position="521"/>
    </location>
</feature>
<proteinExistence type="predicted"/>
<feature type="transmembrane region" description="Helical" evidence="6">
    <location>
        <begin position="316"/>
        <end position="334"/>
    </location>
</feature>
<feature type="transmembrane region" description="Helical" evidence="6">
    <location>
        <begin position="181"/>
        <end position="199"/>
    </location>
</feature>
<dbReference type="SUPFAM" id="SSF103473">
    <property type="entry name" value="MFS general substrate transporter"/>
    <property type="match status" value="1"/>
</dbReference>
<evidence type="ECO:0000313" key="7">
    <source>
        <dbReference type="EMBL" id="MEL1244885.1"/>
    </source>
</evidence>
<feature type="transmembrane region" description="Helical" evidence="6">
    <location>
        <begin position="468"/>
        <end position="496"/>
    </location>
</feature>
<evidence type="ECO:0000256" key="3">
    <source>
        <dbReference type="ARBA" id="ARBA00022692"/>
    </source>
</evidence>
<evidence type="ECO:0000256" key="6">
    <source>
        <dbReference type="SAM" id="Phobius"/>
    </source>
</evidence>
<feature type="transmembrane region" description="Helical" evidence="6">
    <location>
        <begin position="268"/>
        <end position="289"/>
    </location>
</feature>
<dbReference type="InterPro" id="IPR036259">
    <property type="entry name" value="MFS_trans_sf"/>
</dbReference>
<feature type="transmembrane region" description="Helical" evidence="6">
    <location>
        <begin position="80"/>
        <end position="96"/>
    </location>
</feature>
<keyword evidence="5 6" id="KW-0472">Membrane</keyword>
<dbReference type="PANTHER" id="PTHR19432:SF35">
    <property type="entry name" value="SOLUTE CARRIER FAMILY 45 MEMBER 3 ISOFORM X1"/>
    <property type="match status" value="1"/>
</dbReference>
<keyword evidence="2" id="KW-0813">Transport</keyword>
<protein>
    <submittedName>
        <fullName evidence="7">MFS transporter</fullName>
    </submittedName>
</protein>
<feature type="transmembrane region" description="Helical" evidence="6">
    <location>
        <begin position="364"/>
        <end position="382"/>
    </location>
</feature>
<evidence type="ECO:0000256" key="4">
    <source>
        <dbReference type="ARBA" id="ARBA00022989"/>
    </source>
</evidence>
<dbReference type="InterPro" id="IPR011701">
    <property type="entry name" value="MFS"/>
</dbReference>
<dbReference type="Gene3D" id="1.20.1250.20">
    <property type="entry name" value="MFS general substrate transporter like domains"/>
    <property type="match status" value="2"/>
</dbReference>
<evidence type="ECO:0000256" key="2">
    <source>
        <dbReference type="ARBA" id="ARBA00022448"/>
    </source>
</evidence>
<reference evidence="7 8" key="1">
    <citation type="submission" date="2024-04" db="EMBL/GenBank/DDBJ databases">
        <title>Flavobacterium sp. DGU11 16S ribosomal RNA gene Genome sequencing and assembly.</title>
        <authorList>
            <person name="Park S."/>
        </authorList>
    </citation>
    <scope>NUCLEOTIDE SEQUENCE [LARGE SCALE GENOMIC DNA]</scope>
    <source>
        <strain evidence="7 8">DGU11</strain>
    </source>
</reference>
<dbReference type="Pfam" id="PF07690">
    <property type="entry name" value="MFS_1"/>
    <property type="match status" value="1"/>
</dbReference>